<feature type="compositionally biased region" description="Basic and acidic residues" evidence="1">
    <location>
        <begin position="41"/>
        <end position="53"/>
    </location>
</feature>
<feature type="region of interest" description="Disordered" evidence="1">
    <location>
        <begin position="1"/>
        <end position="67"/>
    </location>
</feature>
<dbReference type="InterPro" id="IPR029068">
    <property type="entry name" value="Glyas_Bleomycin-R_OHBP_Dase"/>
</dbReference>
<dbReference type="InterPro" id="IPR041581">
    <property type="entry name" value="Glyoxalase_6"/>
</dbReference>
<comment type="caution">
    <text evidence="3">The sequence shown here is derived from an EMBL/GenBank/DDBJ whole genome shotgun (WGS) entry which is preliminary data.</text>
</comment>
<evidence type="ECO:0000256" key="1">
    <source>
        <dbReference type="SAM" id="MobiDB-lite"/>
    </source>
</evidence>
<evidence type="ECO:0000313" key="3">
    <source>
        <dbReference type="EMBL" id="MBC6447438.1"/>
    </source>
</evidence>
<proteinExistence type="predicted"/>
<keyword evidence="4" id="KW-1185">Reference proteome</keyword>
<organism evidence="3 4">
    <name type="scientific">Actinokineospora xionganensis</name>
    <dbReference type="NCBI Taxonomy" id="2684470"/>
    <lineage>
        <taxon>Bacteria</taxon>
        <taxon>Bacillati</taxon>
        <taxon>Actinomycetota</taxon>
        <taxon>Actinomycetes</taxon>
        <taxon>Pseudonocardiales</taxon>
        <taxon>Pseudonocardiaceae</taxon>
        <taxon>Actinokineospora</taxon>
    </lineage>
</organism>
<dbReference type="SUPFAM" id="SSF54593">
    <property type="entry name" value="Glyoxalase/Bleomycin resistance protein/Dihydroxybiphenyl dioxygenase"/>
    <property type="match status" value="1"/>
</dbReference>
<protein>
    <submittedName>
        <fullName evidence="3">VOC family protein</fullName>
    </submittedName>
</protein>
<accession>A0ABR7L4I6</accession>
<dbReference type="Proteomes" id="UP000734823">
    <property type="component" value="Unassembled WGS sequence"/>
</dbReference>
<reference evidence="3 4" key="1">
    <citation type="submission" date="2020-06" db="EMBL/GenBank/DDBJ databases">
        <title>Actinokineospora xiongansis sp. nov., isolated from soil of Baiyangdian.</title>
        <authorList>
            <person name="Zhang X."/>
        </authorList>
    </citation>
    <scope>NUCLEOTIDE SEQUENCE [LARGE SCALE GENOMIC DNA]</scope>
    <source>
        <strain evidence="3 4">HBU206404</strain>
    </source>
</reference>
<evidence type="ECO:0000313" key="4">
    <source>
        <dbReference type="Proteomes" id="UP000734823"/>
    </source>
</evidence>
<name>A0ABR7L4I6_9PSEU</name>
<feature type="compositionally biased region" description="Basic and acidic residues" evidence="1">
    <location>
        <begin position="1"/>
        <end position="16"/>
    </location>
</feature>
<evidence type="ECO:0000259" key="2">
    <source>
        <dbReference type="Pfam" id="PF18029"/>
    </source>
</evidence>
<dbReference type="EMBL" id="JABVED010000004">
    <property type="protein sequence ID" value="MBC6447438.1"/>
    <property type="molecule type" value="Genomic_DNA"/>
</dbReference>
<feature type="domain" description="Glyoxalase-like" evidence="2">
    <location>
        <begin position="90"/>
        <end position="192"/>
    </location>
</feature>
<dbReference type="CDD" id="cd06587">
    <property type="entry name" value="VOC"/>
    <property type="match status" value="1"/>
</dbReference>
<sequence length="223" mass="24053">MVPGDGHDRVASDHRPLPAAVHRRQRPGGPTAGRPNPGADTADRRLSRAAVDRGRRKAGGGLWSAQAVRRTGRFRDLSRPPHHLDCAPPHEPYAPAEFWGQVLGYPVDPEDASGDEVGLAVPAGQPTLLSVRVPETKTLKNRVHLDLEPDQPRDQEVERIAALGASVVDDRRKPNGRGWMVFADPAGNEFGVEASARCCNASTARRGRTADLAVRPTRSGSSR</sequence>
<dbReference type="PANTHER" id="PTHR35908:SF1">
    <property type="entry name" value="CONSERVED PROTEIN"/>
    <property type="match status" value="1"/>
</dbReference>
<dbReference type="PANTHER" id="PTHR35908">
    <property type="entry name" value="HYPOTHETICAL FUSION PROTEIN"/>
    <property type="match status" value="1"/>
</dbReference>
<gene>
    <name evidence="3" type="ORF">GPZ80_09680</name>
</gene>
<dbReference type="Gene3D" id="3.10.180.10">
    <property type="entry name" value="2,3-Dihydroxybiphenyl 1,2-Dioxygenase, domain 1"/>
    <property type="match status" value="1"/>
</dbReference>
<dbReference type="Pfam" id="PF18029">
    <property type="entry name" value="Glyoxalase_6"/>
    <property type="match status" value="1"/>
</dbReference>